<keyword evidence="5 8" id="KW-0812">Transmembrane</keyword>
<evidence type="ECO:0000256" key="3">
    <source>
        <dbReference type="ARBA" id="ARBA00004856"/>
    </source>
</evidence>
<reference evidence="10" key="1">
    <citation type="journal article" date="2014" name="Int. J. Syst. Evol. Microbiol.">
        <title>Complete genome of a new Firmicutes species belonging to the dominant human colonic microbiota ('Ruminococcus bicirculans') reveals two chromosomes and a selective capacity to utilize plant glucans.</title>
        <authorList>
            <consortium name="NISC Comparative Sequencing Program"/>
            <person name="Wegmann U."/>
            <person name="Louis P."/>
            <person name="Goesmann A."/>
            <person name="Henrissat B."/>
            <person name="Duncan S.H."/>
            <person name="Flint H.J."/>
        </authorList>
    </citation>
    <scope>NUCLEOTIDE SEQUENCE</scope>
    <source>
        <strain evidence="10">NBRC 108219</strain>
    </source>
</reference>
<proteinExistence type="predicted"/>
<dbReference type="Gene3D" id="3.40.30.10">
    <property type="entry name" value="Glutaredoxin"/>
    <property type="match status" value="1"/>
</dbReference>
<feature type="transmembrane region" description="Helical" evidence="8">
    <location>
        <begin position="133"/>
        <end position="153"/>
    </location>
</feature>
<gene>
    <name evidence="10" type="ORF">GCM10007853_17750</name>
</gene>
<comment type="subcellular location">
    <subcellularLocation>
        <location evidence="2">Membrane</location>
        <topology evidence="2">Multi-pass membrane protein</topology>
    </subcellularLocation>
</comment>
<keyword evidence="11" id="KW-1185">Reference proteome</keyword>
<keyword evidence="6 8" id="KW-1133">Transmembrane helix</keyword>
<keyword evidence="7 8" id="KW-0472">Membrane</keyword>
<evidence type="ECO:0000256" key="1">
    <source>
        <dbReference type="ARBA" id="ARBA00003475"/>
    </source>
</evidence>
<dbReference type="InterPro" id="IPR009908">
    <property type="entry name" value="Methylamine_util_MauE"/>
</dbReference>
<dbReference type="InterPro" id="IPR036249">
    <property type="entry name" value="Thioredoxin-like_sf"/>
</dbReference>
<sequence>MSISEELVVNETAKGRKAIVYRMVMADHVCPFGLKTVDLLKRKGFTVEDNHLTSRSETDAFKEKWGVKTTPQTFIGSEIAQNRIGGHDALREHFGYSVKDPNKKTYTPVLVVFAIAALLAIAGVWALTGGLSAVLTIEWFVAFSMAMLAMLKLRDLDAFSNIFLNYDVLARRVVRYAYIYPFAEAFAAVLMVAGGVWGLIAAPVALFIGTIGAWSVFKAVYIDKRELKCACTGGGTNVPLGFVSLSENLAMMGMGIWMIVKAVM</sequence>
<feature type="transmembrane region" description="Helical" evidence="8">
    <location>
        <begin position="106"/>
        <end position="127"/>
    </location>
</feature>
<evidence type="ECO:0000256" key="4">
    <source>
        <dbReference type="ARBA" id="ARBA00019078"/>
    </source>
</evidence>
<accession>A0ABQ5VBE3</accession>
<dbReference type="EMBL" id="BSNK01000002">
    <property type="protein sequence ID" value="GLQ23901.1"/>
    <property type="molecule type" value="Genomic_DNA"/>
</dbReference>
<feature type="transmembrane region" description="Helical" evidence="8">
    <location>
        <begin position="173"/>
        <end position="193"/>
    </location>
</feature>
<dbReference type="Pfam" id="PF07291">
    <property type="entry name" value="MauE"/>
    <property type="match status" value="1"/>
</dbReference>
<comment type="pathway">
    <text evidence="3">One-carbon metabolism; methylamine degradation.</text>
</comment>
<reference evidence="10" key="2">
    <citation type="submission" date="2023-01" db="EMBL/GenBank/DDBJ databases">
        <title>Draft genome sequence of Algimonas ampicilliniresistens strain NBRC 108219.</title>
        <authorList>
            <person name="Sun Q."/>
            <person name="Mori K."/>
        </authorList>
    </citation>
    <scope>NUCLEOTIDE SEQUENCE</scope>
    <source>
        <strain evidence="10">NBRC 108219</strain>
    </source>
</reference>
<dbReference type="RefSeq" id="WP_284389785.1">
    <property type="nucleotide sequence ID" value="NZ_BSNK01000002.1"/>
</dbReference>
<evidence type="ECO:0000256" key="2">
    <source>
        <dbReference type="ARBA" id="ARBA00004141"/>
    </source>
</evidence>
<evidence type="ECO:0000256" key="5">
    <source>
        <dbReference type="ARBA" id="ARBA00022692"/>
    </source>
</evidence>
<feature type="transmembrane region" description="Helical" evidence="8">
    <location>
        <begin position="238"/>
        <end position="260"/>
    </location>
</feature>
<evidence type="ECO:0000259" key="9">
    <source>
        <dbReference type="Pfam" id="PF07291"/>
    </source>
</evidence>
<evidence type="ECO:0000256" key="6">
    <source>
        <dbReference type="ARBA" id="ARBA00022989"/>
    </source>
</evidence>
<comment type="caution">
    <text evidence="10">The sequence shown here is derived from an EMBL/GenBank/DDBJ whole genome shotgun (WGS) entry which is preliminary data.</text>
</comment>
<name>A0ABQ5VBE3_9PROT</name>
<dbReference type="SUPFAM" id="SSF52833">
    <property type="entry name" value="Thioredoxin-like"/>
    <property type="match status" value="1"/>
</dbReference>
<evidence type="ECO:0000313" key="10">
    <source>
        <dbReference type="EMBL" id="GLQ23901.1"/>
    </source>
</evidence>
<evidence type="ECO:0000313" key="11">
    <source>
        <dbReference type="Proteomes" id="UP001161391"/>
    </source>
</evidence>
<comment type="function">
    <text evidence="1">May be specifically involved in the processing, transport, and/or maturation of the MADH beta-subunit.</text>
</comment>
<protein>
    <recommendedName>
        <fullName evidence="4">Methylamine utilization protein MauE</fullName>
    </recommendedName>
</protein>
<evidence type="ECO:0000256" key="7">
    <source>
        <dbReference type="ARBA" id="ARBA00023136"/>
    </source>
</evidence>
<evidence type="ECO:0000256" key="8">
    <source>
        <dbReference type="SAM" id="Phobius"/>
    </source>
</evidence>
<feature type="transmembrane region" description="Helical" evidence="8">
    <location>
        <begin position="199"/>
        <end position="217"/>
    </location>
</feature>
<feature type="domain" description="Methylamine utilisation protein MauE" evidence="9">
    <location>
        <begin position="134"/>
        <end position="260"/>
    </location>
</feature>
<dbReference type="PROSITE" id="PS51354">
    <property type="entry name" value="GLUTAREDOXIN_2"/>
    <property type="match status" value="1"/>
</dbReference>
<dbReference type="Proteomes" id="UP001161391">
    <property type="component" value="Unassembled WGS sequence"/>
</dbReference>
<organism evidence="10 11">
    <name type="scientific">Algimonas ampicilliniresistens</name>
    <dbReference type="NCBI Taxonomy" id="1298735"/>
    <lineage>
        <taxon>Bacteria</taxon>
        <taxon>Pseudomonadati</taxon>
        <taxon>Pseudomonadota</taxon>
        <taxon>Alphaproteobacteria</taxon>
        <taxon>Maricaulales</taxon>
        <taxon>Robiginitomaculaceae</taxon>
        <taxon>Algimonas</taxon>
    </lineage>
</organism>